<organism evidence="1 2">
    <name type="scientific">Lactuca virosa</name>
    <dbReference type="NCBI Taxonomy" id="75947"/>
    <lineage>
        <taxon>Eukaryota</taxon>
        <taxon>Viridiplantae</taxon>
        <taxon>Streptophyta</taxon>
        <taxon>Embryophyta</taxon>
        <taxon>Tracheophyta</taxon>
        <taxon>Spermatophyta</taxon>
        <taxon>Magnoliopsida</taxon>
        <taxon>eudicotyledons</taxon>
        <taxon>Gunneridae</taxon>
        <taxon>Pentapetalae</taxon>
        <taxon>asterids</taxon>
        <taxon>campanulids</taxon>
        <taxon>Asterales</taxon>
        <taxon>Asteraceae</taxon>
        <taxon>Cichorioideae</taxon>
        <taxon>Cichorieae</taxon>
        <taxon>Lactucinae</taxon>
        <taxon>Lactuca</taxon>
    </lineage>
</organism>
<gene>
    <name evidence="1" type="ORF">LVIROSA_LOCUS9090</name>
</gene>
<reference evidence="1 2" key="1">
    <citation type="submission" date="2022-01" db="EMBL/GenBank/DDBJ databases">
        <authorList>
            <person name="Xiong W."/>
            <person name="Schranz E."/>
        </authorList>
    </citation>
    <scope>NUCLEOTIDE SEQUENCE [LARGE SCALE GENOMIC DNA]</scope>
</reference>
<dbReference type="AlphaFoldDB" id="A0AAU9M100"/>
<accession>A0AAU9M100</accession>
<proteinExistence type="predicted"/>
<dbReference type="Proteomes" id="UP001157418">
    <property type="component" value="Unassembled WGS sequence"/>
</dbReference>
<evidence type="ECO:0000313" key="2">
    <source>
        <dbReference type="Proteomes" id="UP001157418"/>
    </source>
</evidence>
<dbReference type="EMBL" id="CAKMRJ010001112">
    <property type="protein sequence ID" value="CAH1421703.1"/>
    <property type="molecule type" value="Genomic_DNA"/>
</dbReference>
<keyword evidence="2" id="KW-1185">Reference proteome</keyword>
<name>A0AAU9M100_9ASTR</name>
<sequence length="128" mass="13639">MVWRNLGKTTGRRNKVRVLLKAQLEKAMEVLVRFSGLPMAVLVLVVALESSNSSSPTSSSSSSSWIHLRSVLLVVASSSSSSPVSSRSVLGKNPAFTSLRCDCTKLIAIGLELAAVWEAICQAHVSVV</sequence>
<evidence type="ECO:0000313" key="1">
    <source>
        <dbReference type="EMBL" id="CAH1421703.1"/>
    </source>
</evidence>
<protein>
    <submittedName>
        <fullName evidence="1">Uncharacterized protein</fullName>
    </submittedName>
</protein>
<comment type="caution">
    <text evidence="1">The sequence shown here is derived from an EMBL/GenBank/DDBJ whole genome shotgun (WGS) entry which is preliminary data.</text>
</comment>